<accession>A0A915IN54</accession>
<sequence>MCIILSILEEDGFSVTCSADVSSKYESREDLPDYPVDVHSWFVTRSREDFRQPRVAQRDPEDNNERAASASEERPNFEMSNEPPPSYNELYGK</sequence>
<evidence type="ECO:0000313" key="3">
    <source>
        <dbReference type="WBParaSite" id="nRc.2.0.1.t14873-RA"/>
    </source>
</evidence>
<keyword evidence="2" id="KW-1185">Reference proteome</keyword>
<evidence type="ECO:0000256" key="1">
    <source>
        <dbReference type="SAM" id="MobiDB-lite"/>
    </source>
</evidence>
<dbReference type="AlphaFoldDB" id="A0A915IN54"/>
<reference evidence="3" key="1">
    <citation type="submission" date="2022-11" db="UniProtKB">
        <authorList>
            <consortium name="WormBaseParasite"/>
        </authorList>
    </citation>
    <scope>IDENTIFICATION</scope>
</reference>
<proteinExistence type="predicted"/>
<evidence type="ECO:0000313" key="2">
    <source>
        <dbReference type="Proteomes" id="UP000887565"/>
    </source>
</evidence>
<organism evidence="2 3">
    <name type="scientific">Romanomermis culicivorax</name>
    <name type="common">Nematode worm</name>
    <dbReference type="NCBI Taxonomy" id="13658"/>
    <lineage>
        <taxon>Eukaryota</taxon>
        <taxon>Metazoa</taxon>
        <taxon>Ecdysozoa</taxon>
        <taxon>Nematoda</taxon>
        <taxon>Enoplea</taxon>
        <taxon>Dorylaimia</taxon>
        <taxon>Mermithida</taxon>
        <taxon>Mermithoidea</taxon>
        <taxon>Mermithidae</taxon>
        <taxon>Romanomermis</taxon>
    </lineage>
</organism>
<feature type="region of interest" description="Disordered" evidence="1">
    <location>
        <begin position="50"/>
        <end position="93"/>
    </location>
</feature>
<protein>
    <submittedName>
        <fullName evidence="3">Uncharacterized protein</fullName>
    </submittedName>
</protein>
<dbReference type="Proteomes" id="UP000887565">
    <property type="component" value="Unplaced"/>
</dbReference>
<feature type="compositionally biased region" description="Basic and acidic residues" evidence="1">
    <location>
        <begin position="50"/>
        <end position="76"/>
    </location>
</feature>
<dbReference type="WBParaSite" id="nRc.2.0.1.t14873-RA">
    <property type="protein sequence ID" value="nRc.2.0.1.t14873-RA"/>
    <property type="gene ID" value="nRc.2.0.1.g14873"/>
</dbReference>
<name>A0A915IN54_ROMCU</name>